<evidence type="ECO:0000259" key="15">
    <source>
        <dbReference type="SMART" id="SM00563"/>
    </source>
</evidence>
<comment type="subcellular location">
    <subcellularLocation>
        <location evidence="1">Cell membrane</location>
        <topology evidence="1">Peripheral membrane protein</topology>
        <orientation evidence="1">Cytoplasmic side</orientation>
    </subcellularLocation>
</comment>
<dbReference type="SMART" id="SM00563">
    <property type="entry name" value="PlsC"/>
    <property type="match status" value="1"/>
</dbReference>
<comment type="pathway">
    <text evidence="2">Phospholipid metabolism; CDP-diacylglycerol biosynthesis; CDP-diacylglycerol from sn-glycerol 3-phosphate: step 1/3.</text>
</comment>
<evidence type="ECO:0000256" key="7">
    <source>
        <dbReference type="ARBA" id="ARBA00022475"/>
    </source>
</evidence>
<evidence type="ECO:0000313" key="17">
    <source>
        <dbReference type="Proteomes" id="UP000283255"/>
    </source>
</evidence>
<dbReference type="SUPFAM" id="SSF69593">
    <property type="entry name" value="Glycerol-3-phosphate (1)-acyltransferase"/>
    <property type="match status" value="1"/>
</dbReference>
<name>A0A418YIX3_9GAMM</name>
<evidence type="ECO:0000256" key="4">
    <source>
        <dbReference type="ARBA" id="ARBA00007937"/>
    </source>
</evidence>
<proteinExistence type="inferred from homology"/>
<keyword evidence="10" id="KW-0472">Membrane</keyword>
<evidence type="ECO:0000256" key="2">
    <source>
        <dbReference type="ARBA" id="ARBA00004765"/>
    </source>
</evidence>
<dbReference type="UniPathway" id="UPA00557">
    <property type="reaction ID" value="UER00612"/>
</dbReference>
<dbReference type="InterPro" id="IPR045520">
    <property type="entry name" value="GPAT/DHAPAT_C"/>
</dbReference>
<sequence length="798" mass="90494">MMALTRFFLQLLIRSKITTDEAFNGPEAAVDKPIIYVLKTESPSDVFALQQACQKLSLPDPCTNLDTESGFRCDRMVYLDKPQGLFKHRSKTAYHDQFALLLAAHKKNPKLDIQLIPVTLFWGRAPGYEGQKPWFSILTASSPNWLKKTVTLILRGRDNLIRFSAPISLRQLHQNKGADPQLALKLEKIARVHFSRQQLAATGPKLPKRNNMQAELMRSREIREAIRLHAEKNGQTTRKSETQAQQYLDEVASDFSYPLIRVGDTVLNWIWNKLYKGINVNNIERVRQLAIQGHEIIYMPCHRSHMDYLLLSSILYQQGMTPPHIAAGVNLNFFPAGPIFRRGGAFFIRRTFKGNPLYASIFKSYLSCLIEKRYAIEFFTEGGRSRSGRLLPPKTGMLSMTIEAMCTLPSRPVTIVPICLGYDHVMEVKTYVKEMQGATKQKESFWQVLSITKKLQNFGHGFVNFGQPVTLNDYLDQAEPNWRTLFKQETSKEINVLVKDLSNLVMTRVNQAAAVNPLPMCALILLHAPDQSLTSAQCCSQLTLYTSLLQKAPYSSEVSFVELPVNEQVQHAAAMNKFSIDKNEQLTSFYLTQEQATELSFYRNNVIHLLALPSLLVRMIAFEQEGITQACLLQKVKLIYPLLQAELFLPWASSVEVEEYSQQVLLSLEQLGQIEQISEVILLKQEAVASMKMLADIISPILQRLYAVRYTTSATDDKDTVDIKALSLFIAHLGRLQKVVAPEYSDPIVIKQASISWQRLPQQTLPATEEILRQLVGETFIKLLDKQSLNAQNQRAAS</sequence>
<evidence type="ECO:0000256" key="6">
    <source>
        <dbReference type="ARBA" id="ARBA00013432"/>
    </source>
</evidence>
<dbReference type="PIRSF" id="PIRSF500064">
    <property type="entry name" value="GPAT"/>
    <property type="match status" value="1"/>
</dbReference>
<feature type="domain" description="Phospholipid/glycerol acyltransferase" evidence="15">
    <location>
        <begin position="296"/>
        <end position="423"/>
    </location>
</feature>
<protein>
    <recommendedName>
        <fullName evidence="6">Glycerol-3-phosphate acyltransferase</fullName>
        <ecNumber evidence="5">2.3.1.15</ecNumber>
    </recommendedName>
</protein>
<dbReference type="InterPro" id="IPR022284">
    <property type="entry name" value="GPAT/DHAPAT"/>
</dbReference>
<dbReference type="Proteomes" id="UP000283255">
    <property type="component" value="Unassembled WGS sequence"/>
</dbReference>
<dbReference type="InterPro" id="IPR028354">
    <property type="entry name" value="GPAT_PlsB"/>
</dbReference>
<evidence type="ECO:0000256" key="10">
    <source>
        <dbReference type="ARBA" id="ARBA00023136"/>
    </source>
</evidence>
<accession>A0A418YIX3</accession>
<keyword evidence="7" id="KW-1003">Cell membrane</keyword>
<dbReference type="AlphaFoldDB" id="A0A418YIX3"/>
<keyword evidence="11" id="KW-0443">Lipid metabolism</keyword>
<evidence type="ECO:0000256" key="9">
    <source>
        <dbReference type="ARBA" id="ARBA00022679"/>
    </source>
</evidence>
<keyword evidence="12" id="KW-1208">Phospholipid metabolism</keyword>
<evidence type="ECO:0000313" key="16">
    <source>
        <dbReference type="EMBL" id="RJG50567.1"/>
    </source>
</evidence>
<dbReference type="EC" id="2.3.1.15" evidence="5"/>
<dbReference type="GO" id="GO:0006631">
    <property type="term" value="P:fatty acid metabolic process"/>
    <property type="evidence" value="ECO:0007669"/>
    <property type="project" value="TreeGrafter"/>
</dbReference>
<dbReference type="OrthoDB" id="335193at2"/>
<dbReference type="PANTHER" id="PTHR12563">
    <property type="entry name" value="GLYCEROL-3-PHOSPHATE ACYLTRANSFERASE"/>
    <property type="match status" value="1"/>
</dbReference>
<dbReference type="CDD" id="cd07993">
    <property type="entry name" value="LPLAT_DHAPAT-like"/>
    <property type="match status" value="1"/>
</dbReference>
<dbReference type="NCBIfam" id="TIGR03703">
    <property type="entry name" value="plsB"/>
    <property type="match status" value="1"/>
</dbReference>
<dbReference type="GO" id="GO:0005886">
    <property type="term" value="C:plasma membrane"/>
    <property type="evidence" value="ECO:0007669"/>
    <property type="project" value="UniProtKB-SubCell"/>
</dbReference>
<comment type="similarity">
    <text evidence="4">Belongs to the GPAT/DAPAT family.</text>
</comment>
<dbReference type="Pfam" id="PF01553">
    <property type="entry name" value="Acyltransferase"/>
    <property type="match status" value="1"/>
</dbReference>
<dbReference type="GO" id="GO:0016024">
    <property type="term" value="P:CDP-diacylglycerol biosynthetic process"/>
    <property type="evidence" value="ECO:0007669"/>
    <property type="project" value="UniProtKB-UniPathway"/>
</dbReference>
<dbReference type="NCBIfam" id="NF003441">
    <property type="entry name" value="PRK04974.1"/>
    <property type="match status" value="1"/>
</dbReference>
<organism evidence="16 17">
    <name type="scientific">Motilimonas pumila</name>
    <dbReference type="NCBI Taxonomy" id="2303987"/>
    <lineage>
        <taxon>Bacteria</taxon>
        <taxon>Pseudomonadati</taxon>
        <taxon>Pseudomonadota</taxon>
        <taxon>Gammaproteobacteria</taxon>
        <taxon>Alteromonadales</taxon>
        <taxon>Alteromonadales genera incertae sedis</taxon>
        <taxon>Motilimonas</taxon>
    </lineage>
</organism>
<reference evidence="16 17" key="2">
    <citation type="submission" date="2019-01" db="EMBL/GenBank/DDBJ databases">
        <title>Motilimonas pumilus sp. nov., isolated from the gut of sea cucumber (Apostichopus japonicus).</title>
        <authorList>
            <person name="Wang F.-Q."/>
            <person name="Ren L.-H."/>
            <person name="Lin Y.-W."/>
            <person name="Sun G.-H."/>
            <person name="Du Z.-J."/>
            <person name="Zhao J.-X."/>
            <person name="Liu X.-J."/>
            <person name="Liu L.-J."/>
        </authorList>
    </citation>
    <scope>NUCLEOTIDE SEQUENCE [LARGE SCALE GENOMIC DNA]</scope>
    <source>
        <strain evidence="16 17">PLHSC7-2</strain>
    </source>
</reference>
<evidence type="ECO:0000256" key="3">
    <source>
        <dbReference type="ARBA" id="ARBA00005189"/>
    </source>
</evidence>
<keyword evidence="13 16" id="KW-0012">Acyltransferase</keyword>
<evidence type="ECO:0000256" key="12">
    <source>
        <dbReference type="ARBA" id="ARBA00023264"/>
    </source>
</evidence>
<dbReference type="PANTHER" id="PTHR12563:SF17">
    <property type="entry name" value="DIHYDROXYACETONE PHOSPHATE ACYLTRANSFERASE"/>
    <property type="match status" value="1"/>
</dbReference>
<keyword evidence="8" id="KW-0444">Lipid biosynthesis</keyword>
<evidence type="ECO:0000256" key="13">
    <source>
        <dbReference type="ARBA" id="ARBA00023315"/>
    </source>
</evidence>
<gene>
    <name evidence="16" type="primary">plsB</name>
    <name evidence="16" type="ORF">D1Z90_03595</name>
</gene>
<evidence type="ECO:0000256" key="8">
    <source>
        <dbReference type="ARBA" id="ARBA00022516"/>
    </source>
</evidence>
<keyword evidence="11" id="KW-0594">Phospholipid biosynthesis</keyword>
<comment type="catalytic activity">
    <reaction evidence="14">
        <text>sn-glycerol 3-phosphate + an acyl-CoA = a 1-acyl-sn-glycero-3-phosphate + CoA</text>
        <dbReference type="Rhea" id="RHEA:15325"/>
        <dbReference type="ChEBI" id="CHEBI:57287"/>
        <dbReference type="ChEBI" id="CHEBI:57597"/>
        <dbReference type="ChEBI" id="CHEBI:57970"/>
        <dbReference type="ChEBI" id="CHEBI:58342"/>
        <dbReference type="EC" id="2.3.1.15"/>
    </reaction>
</comment>
<comment type="caution">
    <text evidence="16">The sequence shown here is derived from an EMBL/GenBank/DDBJ whole genome shotgun (WGS) entry which is preliminary data.</text>
</comment>
<keyword evidence="9 16" id="KW-0808">Transferase</keyword>
<keyword evidence="17" id="KW-1185">Reference proteome</keyword>
<dbReference type="EMBL" id="QZCH01000002">
    <property type="protein sequence ID" value="RJG50567.1"/>
    <property type="molecule type" value="Genomic_DNA"/>
</dbReference>
<dbReference type="RefSeq" id="WP_119909369.1">
    <property type="nucleotide sequence ID" value="NZ_QZCH01000002.1"/>
</dbReference>
<dbReference type="GO" id="GO:0004366">
    <property type="term" value="F:glycerol-3-phosphate O-acyltransferase activity"/>
    <property type="evidence" value="ECO:0007669"/>
    <property type="project" value="UniProtKB-EC"/>
</dbReference>
<dbReference type="InterPro" id="IPR002123">
    <property type="entry name" value="Plipid/glycerol_acylTrfase"/>
</dbReference>
<reference evidence="16 17" key="1">
    <citation type="submission" date="2018-09" db="EMBL/GenBank/DDBJ databases">
        <authorList>
            <person name="Wang F."/>
        </authorList>
    </citation>
    <scope>NUCLEOTIDE SEQUENCE [LARGE SCALE GENOMIC DNA]</scope>
    <source>
        <strain evidence="16 17">PLHSC7-2</strain>
    </source>
</reference>
<dbReference type="Pfam" id="PF19277">
    <property type="entry name" value="GPAT_C"/>
    <property type="match status" value="1"/>
</dbReference>
<evidence type="ECO:0000256" key="5">
    <source>
        <dbReference type="ARBA" id="ARBA00013113"/>
    </source>
</evidence>
<evidence type="ECO:0000256" key="11">
    <source>
        <dbReference type="ARBA" id="ARBA00023209"/>
    </source>
</evidence>
<dbReference type="InterPro" id="IPR041728">
    <property type="entry name" value="GPAT/DHAPAT_LPLAT"/>
</dbReference>
<dbReference type="PIRSF" id="PIRSF000437">
    <property type="entry name" value="GPAT_DHAPAT"/>
    <property type="match status" value="1"/>
</dbReference>
<comment type="pathway">
    <text evidence="3">Lipid metabolism.</text>
</comment>
<evidence type="ECO:0000256" key="1">
    <source>
        <dbReference type="ARBA" id="ARBA00004413"/>
    </source>
</evidence>
<evidence type="ECO:0000256" key="14">
    <source>
        <dbReference type="ARBA" id="ARBA00048427"/>
    </source>
</evidence>